<proteinExistence type="predicted"/>
<reference evidence="1 2" key="1">
    <citation type="submission" date="2016-12" db="EMBL/GenBank/DDBJ databases">
        <title>The genome of dimorphic prosthecate Glycocaulis alkaliphilus 6b-8t, isolated from crude oil dictates its adaptability in petroleum environments.</title>
        <authorList>
            <person name="Wu X.-L."/>
            <person name="Geng S."/>
        </authorList>
    </citation>
    <scope>NUCLEOTIDE SEQUENCE [LARGE SCALE GENOMIC DNA]</scope>
    <source>
        <strain evidence="1 2">6B-8</strain>
    </source>
</reference>
<sequence length="63" mass="6743">MAAAHATLGRGGFALRDRHGSLLNWSFSKIGLAPRGTREAVSGGLYLFANIKATGVVRQTRQM</sequence>
<protein>
    <submittedName>
        <fullName evidence="1">Uncharacterized protein</fullName>
    </submittedName>
</protein>
<dbReference type="KEGG" id="gak:X907_1746"/>
<dbReference type="Proteomes" id="UP000286954">
    <property type="component" value="Chromosome"/>
</dbReference>
<keyword evidence="2" id="KW-1185">Reference proteome</keyword>
<evidence type="ECO:0000313" key="2">
    <source>
        <dbReference type="Proteomes" id="UP000286954"/>
    </source>
</evidence>
<evidence type="ECO:0000313" key="1">
    <source>
        <dbReference type="EMBL" id="AZU04277.1"/>
    </source>
</evidence>
<dbReference type="EMBL" id="CP018911">
    <property type="protein sequence ID" value="AZU04277.1"/>
    <property type="molecule type" value="Genomic_DNA"/>
</dbReference>
<dbReference type="AlphaFoldDB" id="A0A3T0EAM5"/>
<organism evidence="1 2">
    <name type="scientific">Glycocaulis alkaliphilus</name>
    <dbReference type="NCBI Taxonomy" id="1434191"/>
    <lineage>
        <taxon>Bacteria</taxon>
        <taxon>Pseudomonadati</taxon>
        <taxon>Pseudomonadota</taxon>
        <taxon>Alphaproteobacteria</taxon>
        <taxon>Maricaulales</taxon>
        <taxon>Maricaulaceae</taxon>
        <taxon>Glycocaulis</taxon>
    </lineage>
</organism>
<accession>A0A3T0EAM5</accession>
<gene>
    <name evidence="1" type="ORF">X907_1746</name>
</gene>
<name>A0A3T0EAM5_9PROT</name>